<dbReference type="Proteomes" id="UP000030848">
    <property type="component" value="Unassembled WGS sequence"/>
</dbReference>
<evidence type="ECO:0000313" key="4">
    <source>
        <dbReference type="Proteomes" id="UP000030848"/>
    </source>
</evidence>
<name>A0A837D7C6_9PSEU</name>
<evidence type="ECO:0000313" key="3">
    <source>
        <dbReference type="EMBL" id="KHF43480.1"/>
    </source>
</evidence>
<keyword evidence="2" id="KW-1133">Transmembrane helix</keyword>
<evidence type="ECO:0000256" key="2">
    <source>
        <dbReference type="SAM" id="Phobius"/>
    </source>
</evidence>
<sequence>MTYPPAPGQPGQPDPYGGQQPGQWGQQPQQPGLPGSAPMPHQFGGPQQGHPGGPQYGQPGFGTPPPKKKTGLIVGICIAAAVVIGGAVTLILLLTGDDEDSDTVAAPPTTTQSAPQSPNELPPNPGMPGADGPGQLPSNAPNPGDSLEDKAAVEALADTFVEALNNRDVVTAKALICLDQGPVDFGDIPDDAQFSRIGEATVTGDTATVPLRATISGENDDTDFPAKKQGNSWCLGD</sequence>
<dbReference type="AlphaFoldDB" id="A0A837D7C6"/>
<feature type="compositionally biased region" description="Low complexity" evidence="1">
    <location>
        <begin position="105"/>
        <end position="118"/>
    </location>
</feature>
<comment type="caution">
    <text evidence="3">The sequence shown here is derived from an EMBL/GenBank/DDBJ whole genome shotgun (WGS) entry which is preliminary data.</text>
</comment>
<feature type="transmembrane region" description="Helical" evidence="2">
    <location>
        <begin position="72"/>
        <end position="94"/>
    </location>
</feature>
<dbReference type="RefSeq" id="WP_037312512.1">
    <property type="nucleotide sequence ID" value="NZ_JRZE01000006.1"/>
</dbReference>
<keyword evidence="2" id="KW-0472">Membrane</keyword>
<gene>
    <name evidence="3" type="ORF">MINT15_36820</name>
</gene>
<feature type="compositionally biased region" description="Pro residues" evidence="1">
    <location>
        <begin position="1"/>
        <end position="13"/>
    </location>
</feature>
<feature type="compositionally biased region" description="Low complexity" evidence="1">
    <location>
        <begin position="14"/>
        <end position="45"/>
    </location>
</feature>
<organism evidence="3 4">
    <name type="scientific">Saccharomonospora viridis</name>
    <dbReference type="NCBI Taxonomy" id="1852"/>
    <lineage>
        <taxon>Bacteria</taxon>
        <taxon>Bacillati</taxon>
        <taxon>Actinomycetota</taxon>
        <taxon>Actinomycetes</taxon>
        <taxon>Pseudonocardiales</taxon>
        <taxon>Pseudonocardiaceae</taxon>
        <taxon>Saccharomonospora</taxon>
    </lineage>
</organism>
<protein>
    <recommendedName>
        <fullName evidence="5">DUF4878 domain-containing protein</fullName>
    </recommendedName>
</protein>
<reference evidence="3 4" key="1">
    <citation type="submission" date="2014-10" db="EMBL/GenBank/DDBJ databases">
        <title>Genome sequence of Micropolyspora internatus JCM3315.</title>
        <authorList>
            <person name="Shin S.-K."/>
            <person name="Yi H."/>
        </authorList>
    </citation>
    <scope>NUCLEOTIDE SEQUENCE [LARGE SCALE GENOMIC DNA]</scope>
    <source>
        <strain evidence="3 4">JCM 3315</strain>
    </source>
</reference>
<feature type="region of interest" description="Disordered" evidence="1">
    <location>
        <begin position="1"/>
        <end position="64"/>
    </location>
</feature>
<keyword evidence="2" id="KW-0812">Transmembrane</keyword>
<feature type="region of interest" description="Disordered" evidence="1">
    <location>
        <begin position="102"/>
        <end position="147"/>
    </location>
</feature>
<dbReference type="EMBL" id="JRZE01000006">
    <property type="protein sequence ID" value="KHF43480.1"/>
    <property type="molecule type" value="Genomic_DNA"/>
</dbReference>
<evidence type="ECO:0008006" key="5">
    <source>
        <dbReference type="Google" id="ProtNLM"/>
    </source>
</evidence>
<evidence type="ECO:0000256" key="1">
    <source>
        <dbReference type="SAM" id="MobiDB-lite"/>
    </source>
</evidence>
<proteinExistence type="predicted"/>
<accession>A0A837D7C6</accession>
<feature type="compositionally biased region" description="Gly residues" evidence="1">
    <location>
        <begin position="46"/>
        <end position="55"/>
    </location>
</feature>